<dbReference type="PANTHER" id="PTHR23511:SF37">
    <property type="entry name" value="MAJOR FACILITATOR SUPERFAMILY (MFS) PROFILE DOMAIN-CONTAINING PROTEIN-RELATED"/>
    <property type="match status" value="1"/>
</dbReference>
<dbReference type="eggNOG" id="KOG0255">
    <property type="taxonomic scope" value="Eukaryota"/>
</dbReference>
<feature type="transmembrane region" description="Helical" evidence="7">
    <location>
        <begin position="148"/>
        <end position="171"/>
    </location>
</feature>
<keyword evidence="10" id="KW-1185">Reference proteome</keyword>
<dbReference type="HOGENOM" id="CLU_1262717_0_0_1"/>
<evidence type="ECO:0000256" key="2">
    <source>
        <dbReference type="ARBA" id="ARBA00008335"/>
    </source>
</evidence>
<dbReference type="SUPFAM" id="SSF103473">
    <property type="entry name" value="MFS general substrate transporter"/>
    <property type="match status" value="1"/>
</dbReference>
<organism evidence="9 10">
    <name type="scientific">Drosophila mojavensis</name>
    <name type="common">Fruit fly</name>
    <dbReference type="NCBI Taxonomy" id="7230"/>
    <lineage>
        <taxon>Eukaryota</taxon>
        <taxon>Metazoa</taxon>
        <taxon>Ecdysozoa</taxon>
        <taxon>Arthropoda</taxon>
        <taxon>Hexapoda</taxon>
        <taxon>Insecta</taxon>
        <taxon>Pterygota</taxon>
        <taxon>Neoptera</taxon>
        <taxon>Endopterygota</taxon>
        <taxon>Diptera</taxon>
        <taxon>Brachycera</taxon>
        <taxon>Muscomorpha</taxon>
        <taxon>Ephydroidea</taxon>
        <taxon>Drosophilidae</taxon>
        <taxon>Drosophila</taxon>
    </lineage>
</organism>
<feature type="transmembrane region" description="Helical" evidence="7">
    <location>
        <begin position="90"/>
        <end position="109"/>
    </location>
</feature>
<dbReference type="AlphaFoldDB" id="B4LA51"/>
<evidence type="ECO:0000256" key="3">
    <source>
        <dbReference type="ARBA" id="ARBA00022448"/>
    </source>
</evidence>
<sequence length="323" mass="36645">MNMQLNEFDTVMEQIGFGKVHCYIMLTLGLLQMLTIHETMGMGIIAPSAVCDLRMSLVQLSTITAAAFLGIICSSYFWGYITDKMGRRWILLHTISISNFCSIISMFMVSFTSFFVMRFLTGIFVAGPSFVAVTYLSEFCNKQILARAVTHMYMFTGFAMFYCPSWATLFLSSSFMDFEVALVGRLTFRPWRLLGCLFMLPGVIAFVLLLYMPESPKFLFMIGDTKRAIAVMDWISIKNTGLPLSADQVVLMQKFQESSDVRRHKRSSNLLQTMLNDAMPLFRKPYVGFYVGSCSVMFSLGLVANGLGIWFTAMRNRSNMRLD</sequence>
<dbReference type="InterPro" id="IPR005828">
    <property type="entry name" value="MFS_sugar_transport-like"/>
</dbReference>
<feature type="transmembrane region" description="Helical" evidence="7">
    <location>
        <begin position="20"/>
        <end position="37"/>
    </location>
</feature>
<feature type="non-terminal residue" evidence="9">
    <location>
        <position position="323"/>
    </location>
</feature>
<comment type="subcellular location">
    <subcellularLocation>
        <location evidence="1">Membrane</location>
        <topology evidence="1">Multi-pass membrane protein</topology>
    </subcellularLocation>
</comment>
<keyword evidence="5 7" id="KW-1133">Transmembrane helix</keyword>
<evidence type="ECO:0000256" key="7">
    <source>
        <dbReference type="SAM" id="Phobius"/>
    </source>
</evidence>
<evidence type="ECO:0000256" key="5">
    <source>
        <dbReference type="ARBA" id="ARBA00022989"/>
    </source>
</evidence>
<evidence type="ECO:0000256" key="6">
    <source>
        <dbReference type="ARBA" id="ARBA00023136"/>
    </source>
</evidence>
<evidence type="ECO:0000256" key="1">
    <source>
        <dbReference type="ARBA" id="ARBA00004141"/>
    </source>
</evidence>
<proteinExistence type="inferred from homology"/>
<evidence type="ECO:0000256" key="4">
    <source>
        <dbReference type="ARBA" id="ARBA00022692"/>
    </source>
</evidence>
<feature type="domain" description="Major facilitator superfamily (MFS) profile" evidence="8">
    <location>
        <begin position="24"/>
        <end position="323"/>
    </location>
</feature>
<keyword evidence="3" id="KW-0813">Transport</keyword>
<comment type="similarity">
    <text evidence="2">Belongs to the major facilitator superfamily.</text>
</comment>
<dbReference type="InterPro" id="IPR020846">
    <property type="entry name" value="MFS_dom"/>
</dbReference>
<evidence type="ECO:0000313" key="9">
    <source>
        <dbReference type="EMBL" id="EDW06607.2"/>
    </source>
</evidence>
<gene>
    <name evidence="9" type="primary">Dmoj\GI11242</name>
    <name evidence="9" type="ORF">Dmoj_GI11242</name>
</gene>
<dbReference type="InParanoid" id="B4LA51"/>
<dbReference type="Pfam" id="PF00083">
    <property type="entry name" value="Sugar_tr"/>
    <property type="match status" value="1"/>
</dbReference>
<dbReference type="PROSITE" id="PS50850">
    <property type="entry name" value="MFS"/>
    <property type="match status" value="1"/>
</dbReference>
<keyword evidence="6 7" id="KW-0472">Membrane</keyword>
<dbReference type="GO" id="GO:0016020">
    <property type="term" value="C:membrane"/>
    <property type="evidence" value="ECO:0007669"/>
    <property type="project" value="UniProtKB-SubCell"/>
</dbReference>
<feature type="transmembrane region" description="Helical" evidence="7">
    <location>
        <begin position="115"/>
        <end position="136"/>
    </location>
</feature>
<dbReference type="Proteomes" id="UP000009192">
    <property type="component" value="Unassembled WGS sequence"/>
</dbReference>
<dbReference type="PANTHER" id="PTHR23511">
    <property type="entry name" value="SYNAPTIC VESICLE GLYCOPROTEIN 2"/>
    <property type="match status" value="1"/>
</dbReference>
<dbReference type="EMBL" id="CH933921">
    <property type="protein sequence ID" value="EDW06607.2"/>
    <property type="molecule type" value="Genomic_DNA"/>
</dbReference>
<feature type="transmembrane region" description="Helical" evidence="7">
    <location>
        <begin position="289"/>
        <end position="313"/>
    </location>
</feature>
<dbReference type="Gene3D" id="1.20.1250.20">
    <property type="entry name" value="MFS general substrate transporter like domains"/>
    <property type="match status" value="1"/>
</dbReference>
<dbReference type="GO" id="GO:0022857">
    <property type="term" value="F:transmembrane transporter activity"/>
    <property type="evidence" value="ECO:0007669"/>
    <property type="project" value="InterPro"/>
</dbReference>
<dbReference type="OrthoDB" id="10262656at2759"/>
<evidence type="ECO:0000313" key="10">
    <source>
        <dbReference type="Proteomes" id="UP000009192"/>
    </source>
</evidence>
<dbReference type="KEGG" id="dmo:Dmoj_GI11242"/>
<reference evidence="9 10" key="1">
    <citation type="journal article" date="2007" name="Nature">
        <title>Evolution of genes and genomes on the Drosophila phylogeny.</title>
        <authorList>
            <consortium name="Drosophila 12 Genomes Consortium"/>
            <person name="Clark A.G."/>
            <person name="Eisen M.B."/>
            <person name="Smith D.R."/>
            <person name="Bergman C.M."/>
            <person name="Oliver B."/>
            <person name="Markow T.A."/>
            <person name="Kaufman T.C."/>
            <person name="Kellis M."/>
            <person name="Gelbart W."/>
            <person name="Iyer V.N."/>
            <person name="Pollard D.A."/>
            <person name="Sackton T.B."/>
            <person name="Larracuente A.M."/>
            <person name="Singh N.D."/>
            <person name="Abad J.P."/>
            <person name="Abt D.N."/>
            <person name="Adryan B."/>
            <person name="Aguade M."/>
            <person name="Akashi H."/>
            <person name="Anderson W.W."/>
            <person name="Aquadro C.F."/>
            <person name="Ardell D.H."/>
            <person name="Arguello R."/>
            <person name="Artieri C.G."/>
            <person name="Barbash D.A."/>
            <person name="Barker D."/>
            <person name="Barsanti P."/>
            <person name="Batterham P."/>
            <person name="Batzoglou S."/>
            <person name="Begun D."/>
            <person name="Bhutkar A."/>
            <person name="Blanco E."/>
            <person name="Bosak S.A."/>
            <person name="Bradley R.K."/>
            <person name="Brand A.D."/>
            <person name="Brent M.R."/>
            <person name="Brooks A.N."/>
            <person name="Brown R.H."/>
            <person name="Butlin R.K."/>
            <person name="Caggese C."/>
            <person name="Calvi B.R."/>
            <person name="Bernardo de Carvalho A."/>
            <person name="Caspi A."/>
            <person name="Castrezana S."/>
            <person name="Celniker S.E."/>
            <person name="Chang J.L."/>
            <person name="Chapple C."/>
            <person name="Chatterji S."/>
            <person name="Chinwalla A."/>
            <person name="Civetta A."/>
            <person name="Clifton S.W."/>
            <person name="Comeron J.M."/>
            <person name="Costello J.C."/>
            <person name="Coyne J.A."/>
            <person name="Daub J."/>
            <person name="David R.G."/>
            <person name="Delcher A.L."/>
            <person name="Delehaunty K."/>
            <person name="Do C.B."/>
            <person name="Ebling H."/>
            <person name="Edwards K."/>
            <person name="Eickbush T."/>
            <person name="Evans J.D."/>
            <person name="Filipski A."/>
            <person name="Findeiss S."/>
            <person name="Freyhult E."/>
            <person name="Fulton L."/>
            <person name="Fulton R."/>
            <person name="Garcia A.C."/>
            <person name="Gardiner A."/>
            <person name="Garfield D.A."/>
            <person name="Garvin B.E."/>
            <person name="Gibson G."/>
            <person name="Gilbert D."/>
            <person name="Gnerre S."/>
            <person name="Godfrey J."/>
            <person name="Good R."/>
            <person name="Gotea V."/>
            <person name="Gravely B."/>
            <person name="Greenberg A.J."/>
            <person name="Griffiths-Jones S."/>
            <person name="Gross S."/>
            <person name="Guigo R."/>
            <person name="Gustafson E.A."/>
            <person name="Haerty W."/>
            <person name="Hahn M.W."/>
            <person name="Halligan D.L."/>
            <person name="Halpern A.L."/>
            <person name="Halter G.M."/>
            <person name="Han M.V."/>
            <person name="Heger A."/>
            <person name="Hillier L."/>
            <person name="Hinrichs A.S."/>
            <person name="Holmes I."/>
            <person name="Hoskins R.A."/>
            <person name="Hubisz M.J."/>
            <person name="Hultmark D."/>
            <person name="Huntley M.A."/>
            <person name="Jaffe D.B."/>
            <person name="Jagadeeshan S."/>
            <person name="Jeck W.R."/>
            <person name="Johnson J."/>
            <person name="Jones C.D."/>
            <person name="Jordan W.C."/>
            <person name="Karpen G.H."/>
            <person name="Kataoka E."/>
            <person name="Keightley P.D."/>
            <person name="Kheradpour P."/>
            <person name="Kirkness E.F."/>
            <person name="Koerich L.B."/>
            <person name="Kristiansen K."/>
            <person name="Kudrna D."/>
            <person name="Kulathinal R.J."/>
            <person name="Kumar S."/>
            <person name="Kwok R."/>
            <person name="Lander E."/>
            <person name="Langley C.H."/>
            <person name="Lapoint R."/>
            <person name="Lazzaro B.P."/>
            <person name="Lee S.J."/>
            <person name="Levesque L."/>
            <person name="Li R."/>
            <person name="Lin C.F."/>
            <person name="Lin M.F."/>
            <person name="Lindblad-Toh K."/>
            <person name="Llopart A."/>
            <person name="Long M."/>
            <person name="Low L."/>
            <person name="Lozovsky E."/>
            <person name="Lu J."/>
            <person name="Luo M."/>
            <person name="Machado C.A."/>
            <person name="Makalowski W."/>
            <person name="Marzo M."/>
            <person name="Matsuda M."/>
            <person name="Matzkin L."/>
            <person name="McAllister B."/>
            <person name="McBride C.S."/>
            <person name="McKernan B."/>
            <person name="McKernan K."/>
            <person name="Mendez-Lago M."/>
            <person name="Minx P."/>
            <person name="Mollenhauer M.U."/>
            <person name="Montooth K."/>
            <person name="Mount S.M."/>
            <person name="Mu X."/>
            <person name="Myers E."/>
            <person name="Negre B."/>
            <person name="Newfeld S."/>
            <person name="Nielsen R."/>
            <person name="Noor M.A."/>
            <person name="O'Grady P."/>
            <person name="Pachter L."/>
            <person name="Papaceit M."/>
            <person name="Parisi M.J."/>
            <person name="Parisi M."/>
            <person name="Parts L."/>
            <person name="Pedersen J.S."/>
            <person name="Pesole G."/>
            <person name="Phillippy A.M."/>
            <person name="Ponting C.P."/>
            <person name="Pop M."/>
            <person name="Porcelli D."/>
            <person name="Powell J.R."/>
            <person name="Prohaska S."/>
            <person name="Pruitt K."/>
            <person name="Puig M."/>
            <person name="Quesneville H."/>
            <person name="Ram K.R."/>
            <person name="Rand D."/>
            <person name="Rasmussen M.D."/>
            <person name="Reed L.K."/>
            <person name="Reenan R."/>
            <person name="Reily A."/>
            <person name="Remington K.A."/>
            <person name="Rieger T.T."/>
            <person name="Ritchie M.G."/>
            <person name="Robin C."/>
            <person name="Rogers Y.H."/>
            <person name="Rohde C."/>
            <person name="Rozas J."/>
            <person name="Rubenfield M.J."/>
            <person name="Ruiz A."/>
            <person name="Russo S."/>
            <person name="Salzberg S.L."/>
            <person name="Sanchez-Gracia A."/>
            <person name="Saranga D.J."/>
            <person name="Sato H."/>
            <person name="Schaeffer S.W."/>
            <person name="Schatz M.C."/>
            <person name="Schlenke T."/>
            <person name="Schwartz R."/>
            <person name="Segarra C."/>
            <person name="Singh R.S."/>
            <person name="Sirot L."/>
            <person name="Sirota M."/>
            <person name="Sisneros N.B."/>
            <person name="Smith C.D."/>
            <person name="Smith T.F."/>
            <person name="Spieth J."/>
            <person name="Stage D.E."/>
            <person name="Stark A."/>
            <person name="Stephan W."/>
            <person name="Strausberg R.L."/>
            <person name="Strempel S."/>
            <person name="Sturgill D."/>
            <person name="Sutton G."/>
            <person name="Sutton G.G."/>
            <person name="Tao W."/>
            <person name="Teichmann S."/>
            <person name="Tobari Y.N."/>
            <person name="Tomimura Y."/>
            <person name="Tsolas J.M."/>
            <person name="Valente V.L."/>
            <person name="Venter E."/>
            <person name="Venter J.C."/>
            <person name="Vicario S."/>
            <person name="Vieira F.G."/>
            <person name="Vilella A.J."/>
            <person name="Villasante A."/>
            <person name="Walenz B."/>
            <person name="Wang J."/>
            <person name="Wasserman M."/>
            <person name="Watts T."/>
            <person name="Wilson D."/>
            <person name="Wilson R.K."/>
            <person name="Wing R.A."/>
            <person name="Wolfner M.F."/>
            <person name="Wong A."/>
            <person name="Wong G.K."/>
            <person name="Wu C.I."/>
            <person name="Wu G."/>
            <person name="Yamamoto D."/>
            <person name="Yang H.P."/>
            <person name="Yang S.P."/>
            <person name="Yorke J.A."/>
            <person name="Yoshida K."/>
            <person name="Zdobnov E."/>
            <person name="Zhang P."/>
            <person name="Zhang Y."/>
            <person name="Zimin A.V."/>
            <person name="Baldwin J."/>
            <person name="Abdouelleil A."/>
            <person name="Abdulkadir J."/>
            <person name="Abebe A."/>
            <person name="Abera B."/>
            <person name="Abreu J."/>
            <person name="Acer S.C."/>
            <person name="Aftuck L."/>
            <person name="Alexander A."/>
            <person name="An P."/>
            <person name="Anderson E."/>
            <person name="Anderson S."/>
            <person name="Arachi H."/>
            <person name="Azer M."/>
            <person name="Bachantsang P."/>
            <person name="Barry A."/>
            <person name="Bayul T."/>
            <person name="Berlin A."/>
            <person name="Bessette D."/>
            <person name="Bloom T."/>
            <person name="Blye J."/>
            <person name="Boguslavskiy L."/>
            <person name="Bonnet C."/>
            <person name="Boukhgalter B."/>
            <person name="Bourzgui I."/>
            <person name="Brown A."/>
            <person name="Cahill P."/>
            <person name="Channer S."/>
            <person name="Cheshatsang Y."/>
            <person name="Chuda L."/>
            <person name="Citroen M."/>
            <person name="Collymore A."/>
            <person name="Cooke P."/>
            <person name="Costello M."/>
            <person name="D'Aco K."/>
            <person name="Daza R."/>
            <person name="De Haan G."/>
            <person name="DeGray S."/>
            <person name="DeMaso C."/>
            <person name="Dhargay N."/>
            <person name="Dooley K."/>
            <person name="Dooley E."/>
            <person name="Doricent M."/>
            <person name="Dorje P."/>
            <person name="Dorjee K."/>
            <person name="Dupes A."/>
            <person name="Elong R."/>
            <person name="Falk J."/>
            <person name="Farina A."/>
            <person name="Faro S."/>
            <person name="Ferguson D."/>
            <person name="Fisher S."/>
            <person name="Foley C.D."/>
            <person name="Franke A."/>
            <person name="Friedrich D."/>
            <person name="Gadbois L."/>
            <person name="Gearin G."/>
            <person name="Gearin C.R."/>
            <person name="Giannoukos G."/>
            <person name="Goode T."/>
            <person name="Graham J."/>
            <person name="Grandbois E."/>
            <person name="Grewal S."/>
            <person name="Gyaltsen K."/>
            <person name="Hafez N."/>
            <person name="Hagos B."/>
            <person name="Hall J."/>
            <person name="Henson C."/>
            <person name="Hollinger A."/>
            <person name="Honan T."/>
            <person name="Huard M.D."/>
            <person name="Hughes L."/>
            <person name="Hurhula B."/>
            <person name="Husby M.E."/>
            <person name="Kamat A."/>
            <person name="Kanga B."/>
            <person name="Kashin S."/>
            <person name="Khazanovich D."/>
            <person name="Kisner P."/>
            <person name="Lance K."/>
            <person name="Lara M."/>
            <person name="Lee W."/>
            <person name="Lennon N."/>
            <person name="Letendre F."/>
            <person name="LeVine R."/>
            <person name="Lipovsky A."/>
            <person name="Liu X."/>
            <person name="Liu J."/>
            <person name="Liu S."/>
            <person name="Lokyitsang T."/>
            <person name="Lokyitsang Y."/>
            <person name="Lubonja R."/>
            <person name="Lui A."/>
            <person name="MacDonald P."/>
            <person name="Magnisalis V."/>
            <person name="Maru K."/>
            <person name="Matthews C."/>
            <person name="McCusker W."/>
            <person name="McDonough S."/>
            <person name="Mehta T."/>
            <person name="Meldrim J."/>
            <person name="Meneus L."/>
            <person name="Mihai O."/>
            <person name="Mihalev A."/>
            <person name="Mihova T."/>
            <person name="Mittelman R."/>
            <person name="Mlenga V."/>
            <person name="Montmayeur A."/>
            <person name="Mulrain L."/>
            <person name="Navidi A."/>
            <person name="Naylor J."/>
            <person name="Negash T."/>
            <person name="Nguyen T."/>
            <person name="Nguyen N."/>
            <person name="Nicol R."/>
            <person name="Norbu C."/>
            <person name="Norbu N."/>
            <person name="Novod N."/>
            <person name="O'Neill B."/>
            <person name="Osman S."/>
            <person name="Markiewicz E."/>
            <person name="Oyono O.L."/>
            <person name="Patti C."/>
            <person name="Phunkhang P."/>
            <person name="Pierre F."/>
            <person name="Priest M."/>
            <person name="Raghuraman S."/>
            <person name="Rege F."/>
            <person name="Reyes R."/>
            <person name="Rise C."/>
            <person name="Rogov P."/>
            <person name="Ross K."/>
            <person name="Ryan E."/>
            <person name="Settipalli S."/>
            <person name="Shea T."/>
            <person name="Sherpa N."/>
            <person name="Shi L."/>
            <person name="Shih D."/>
            <person name="Sparrow T."/>
            <person name="Spaulding J."/>
            <person name="Stalker J."/>
            <person name="Stange-Thomann N."/>
            <person name="Stavropoulos S."/>
            <person name="Stone C."/>
            <person name="Strader C."/>
            <person name="Tesfaye S."/>
            <person name="Thomson T."/>
            <person name="Thoulutsang Y."/>
            <person name="Thoulutsang D."/>
            <person name="Topham K."/>
            <person name="Topping I."/>
            <person name="Tsamla T."/>
            <person name="Vassiliev H."/>
            <person name="Vo A."/>
            <person name="Wangchuk T."/>
            <person name="Wangdi T."/>
            <person name="Weiand M."/>
            <person name="Wilkinson J."/>
            <person name="Wilson A."/>
            <person name="Yadav S."/>
            <person name="Young G."/>
            <person name="Yu Q."/>
            <person name="Zembek L."/>
            <person name="Zhong D."/>
            <person name="Zimmer A."/>
            <person name="Zwirko Z."/>
            <person name="Jaffe D.B."/>
            <person name="Alvarez P."/>
            <person name="Brockman W."/>
            <person name="Butler J."/>
            <person name="Chin C."/>
            <person name="Gnerre S."/>
            <person name="Grabherr M."/>
            <person name="Kleber M."/>
            <person name="Mauceli E."/>
            <person name="MacCallum I."/>
        </authorList>
    </citation>
    <scope>NUCLEOTIDE SEQUENCE [LARGE SCALE GENOMIC DNA]</scope>
    <source>
        <strain evidence="10">Tucson 15081-1352.22</strain>
    </source>
</reference>
<feature type="transmembrane region" description="Helical" evidence="7">
    <location>
        <begin position="191"/>
        <end position="211"/>
    </location>
</feature>
<feature type="transmembrane region" description="Helical" evidence="7">
    <location>
        <begin position="57"/>
        <end position="78"/>
    </location>
</feature>
<dbReference type="InterPro" id="IPR036259">
    <property type="entry name" value="MFS_trans_sf"/>
</dbReference>
<name>B4LA51_DROMO</name>
<accession>B4LA51</accession>
<protein>
    <recommendedName>
        <fullName evidence="8">Major facilitator superfamily (MFS) profile domain-containing protein</fullName>
    </recommendedName>
</protein>
<keyword evidence="4 7" id="KW-0812">Transmembrane</keyword>
<evidence type="ECO:0000259" key="8">
    <source>
        <dbReference type="PROSITE" id="PS50850"/>
    </source>
</evidence>